<accession>A0A8X6P9I1</accession>
<reference evidence="1" key="1">
    <citation type="submission" date="2020-08" db="EMBL/GenBank/DDBJ databases">
        <title>Multicomponent nature underlies the extraordinary mechanical properties of spider dragline silk.</title>
        <authorList>
            <person name="Kono N."/>
            <person name="Nakamura H."/>
            <person name="Mori M."/>
            <person name="Yoshida Y."/>
            <person name="Ohtoshi R."/>
            <person name="Malay A.D."/>
            <person name="Moran D.A.P."/>
            <person name="Tomita M."/>
            <person name="Numata K."/>
            <person name="Arakawa K."/>
        </authorList>
    </citation>
    <scope>NUCLEOTIDE SEQUENCE</scope>
</reference>
<comment type="caution">
    <text evidence="1">The sequence shown here is derived from an EMBL/GenBank/DDBJ whole genome shotgun (WGS) entry which is preliminary data.</text>
</comment>
<name>A0A8X6P9I1_NEPPI</name>
<keyword evidence="2" id="KW-1185">Reference proteome</keyword>
<organism evidence="1 2">
    <name type="scientific">Nephila pilipes</name>
    <name type="common">Giant wood spider</name>
    <name type="synonym">Nephila maculata</name>
    <dbReference type="NCBI Taxonomy" id="299642"/>
    <lineage>
        <taxon>Eukaryota</taxon>
        <taxon>Metazoa</taxon>
        <taxon>Ecdysozoa</taxon>
        <taxon>Arthropoda</taxon>
        <taxon>Chelicerata</taxon>
        <taxon>Arachnida</taxon>
        <taxon>Araneae</taxon>
        <taxon>Araneomorphae</taxon>
        <taxon>Entelegynae</taxon>
        <taxon>Araneoidea</taxon>
        <taxon>Nephilidae</taxon>
        <taxon>Nephila</taxon>
    </lineage>
</organism>
<gene>
    <name evidence="1" type="ORF">NPIL_470511</name>
</gene>
<evidence type="ECO:0000313" key="1">
    <source>
        <dbReference type="EMBL" id="GFT56289.1"/>
    </source>
</evidence>
<dbReference type="Proteomes" id="UP000887013">
    <property type="component" value="Unassembled WGS sequence"/>
</dbReference>
<dbReference type="EMBL" id="BMAW01066765">
    <property type="protein sequence ID" value="GFT56289.1"/>
    <property type="molecule type" value="Genomic_DNA"/>
</dbReference>
<sequence length="162" mass="18521">MQIILILPRNQMRTTLPRNQVIQVALLPNQMYLMDFCHYSENPAALHHNLIPTVDLLRHQVDPLVLPLNQVDPVDLLYYQVYLEELLSELACENNRVHQFWTVFNALCKRNCFTSHPDILFGLLTQSSSRAREMSSSICLILLAIGIASINAVPLPRPDFGK</sequence>
<proteinExistence type="predicted"/>
<protein>
    <submittedName>
        <fullName evidence="1">Uncharacterized protein</fullName>
    </submittedName>
</protein>
<dbReference type="AlphaFoldDB" id="A0A8X6P9I1"/>
<evidence type="ECO:0000313" key="2">
    <source>
        <dbReference type="Proteomes" id="UP000887013"/>
    </source>
</evidence>